<dbReference type="Proteomes" id="UP000053593">
    <property type="component" value="Unassembled WGS sequence"/>
</dbReference>
<reference evidence="1 2" key="1">
    <citation type="submission" date="2014-04" db="EMBL/GenBank/DDBJ databases">
        <title>Evolutionary Origins and Diversification of the Mycorrhizal Mutualists.</title>
        <authorList>
            <consortium name="DOE Joint Genome Institute"/>
            <consortium name="Mycorrhizal Genomics Consortium"/>
            <person name="Kohler A."/>
            <person name="Kuo A."/>
            <person name="Nagy L.G."/>
            <person name="Floudas D."/>
            <person name="Copeland A."/>
            <person name="Barry K.W."/>
            <person name="Cichocki N."/>
            <person name="Veneault-Fourrey C."/>
            <person name="LaButti K."/>
            <person name="Lindquist E.A."/>
            <person name="Lipzen A."/>
            <person name="Lundell T."/>
            <person name="Morin E."/>
            <person name="Murat C."/>
            <person name="Riley R."/>
            <person name="Ohm R."/>
            <person name="Sun H."/>
            <person name="Tunlid A."/>
            <person name="Henrissat B."/>
            <person name="Grigoriev I.V."/>
            <person name="Hibbett D.S."/>
            <person name="Martin F."/>
        </authorList>
    </citation>
    <scope>NUCLEOTIDE SEQUENCE [LARGE SCALE GENOMIC DNA]</scope>
    <source>
        <strain evidence="1 2">FD-317 M1</strain>
    </source>
</reference>
<keyword evidence="2" id="KW-1185">Reference proteome</keyword>
<dbReference type="OrthoDB" id="3141919at2759"/>
<dbReference type="EMBL" id="KN834814">
    <property type="protein sequence ID" value="KIK54612.1"/>
    <property type="molecule type" value="Genomic_DNA"/>
</dbReference>
<accession>A0A0D0C9G9</accession>
<evidence type="ECO:0000313" key="1">
    <source>
        <dbReference type="EMBL" id="KIK54612.1"/>
    </source>
</evidence>
<name>A0A0D0C9G9_9AGAR</name>
<dbReference type="HOGENOM" id="CLU_1518039_0_0_1"/>
<dbReference type="AlphaFoldDB" id="A0A0D0C9G9"/>
<proteinExistence type="predicted"/>
<gene>
    <name evidence="1" type="ORF">GYMLUDRAFT_249337</name>
</gene>
<protein>
    <submittedName>
        <fullName evidence="1">Uncharacterized protein</fullName>
    </submittedName>
</protein>
<organism evidence="1 2">
    <name type="scientific">Collybiopsis luxurians FD-317 M1</name>
    <dbReference type="NCBI Taxonomy" id="944289"/>
    <lineage>
        <taxon>Eukaryota</taxon>
        <taxon>Fungi</taxon>
        <taxon>Dikarya</taxon>
        <taxon>Basidiomycota</taxon>
        <taxon>Agaricomycotina</taxon>
        <taxon>Agaricomycetes</taxon>
        <taxon>Agaricomycetidae</taxon>
        <taxon>Agaricales</taxon>
        <taxon>Marasmiineae</taxon>
        <taxon>Omphalotaceae</taxon>
        <taxon>Collybiopsis</taxon>
        <taxon>Collybiopsis luxurians</taxon>
    </lineage>
</organism>
<sequence length="177" mass="19677">MAIKATLQHEHPQQVSTPSLCITFNCVGLYPDVPQISNDQDAAAAYTVEPPSQTQTHDLIDSRLRRGSLYILDDPSGAAPNPSMDPTLFTRLDTNTESPFQFGSPRLANVSPNLLLYPERVRQCEGTFSGETVCLGLMDRESPNICPKRIRDHQARILYPDFVELPPPELTLIPYLA</sequence>
<evidence type="ECO:0000313" key="2">
    <source>
        <dbReference type="Proteomes" id="UP000053593"/>
    </source>
</evidence>